<accession>A0ABU4VAX5</accession>
<dbReference type="EMBL" id="JAXAVU010000016">
    <property type="protein sequence ID" value="MDX8148844.1"/>
    <property type="molecule type" value="Genomic_DNA"/>
</dbReference>
<gene>
    <name evidence="1" type="ORF">SK854_42475</name>
</gene>
<sequence>MTVLPDLAGGDLTVLPEEVPEFLRECAVVDAFGPRRRGSPLVAP</sequence>
<organism evidence="1 2">
    <name type="scientific">Lentzea sokolovensis</name>
    <dbReference type="NCBI Taxonomy" id="3095429"/>
    <lineage>
        <taxon>Bacteria</taxon>
        <taxon>Bacillati</taxon>
        <taxon>Actinomycetota</taxon>
        <taxon>Actinomycetes</taxon>
        <taxon>Pseudonocardiales</taxon>
        <taxon>Pseudonocardiaceae</taxon>
        <taxon>Lentzea</taxon>
    </lineage>
</organism>
<reference evidence="1 2" key="2">
    <citation type="submission" date="2023-11" db="EMBL/GenBank/DDBJ databases">
        <authorList>
            <person name="Lara A.C."/>
            <person name="Chronakova A."/>
        </authorList>
    </citation>
    <scope>NUCLEOTIDE SEQUENCE [LARGE SCALE GENOMIC DNA]</scope>
    <source>
        <strain evidence="1 2">BCCO 10_0061</strain>
    </source>
</reference>
<dbReference type="Proteomes" id="UP001285352">
    <property type="component" value="Unassembled WGS sequence"/>
</dbReference>
<evidence type="ECO:0000313" key="1">
    <source>
        <dbReference type="EMBL" id="MDX8148844.1"/>
    </source>
</evidence>
<comment type="caution">
    <text evidence="1">The sequence shown here is derived from an EMBL/GenBank/DDBJ whole genome shotgun (WGS) entry which is preliminary data.</text>
</comment>
<protein>
    <submittedName>
        <fullName evidence="1">Uncharacterized protein</fullName>
    </submittedName>
</protein>
<reference evidence="1 2" key="1">
    <citation type="submission" date="2023-11" db="EMBL/GenBank/DDBJ databases">
        <title>Lentzea sokolovensis, sp. nov., Lentzea kristufkii, sp. nov., and Lentzea miocenensis, sp. nov., rare actinobacteria from Sokolov Coal Basin, Miocene lacustrine sediment, Czech Republic.</title>
        <authorList>
            <person name="Lara A."/>
            <person name="Kotroba L."/>
            <person name="Nouioui I."/>
            <person name="Neumann-Schaal M."/>
            <person name="Mast Y."/>
            <person name="Chronakova A."/>
        </authorList>
    </citation>
    <scope>NUCLEOTIDE SEQUENCE [LARGE SCALE GENOMIC DNA]</scope>
    <source>
        <strain evidence="1 2">BCCO 10_0061</strain>
    </source>
</reference>
<name>A0ABU4VAX5_9PSEU</name>
<keyword evidence="2" id="KW-1185">Reference proteome</keyword>
<dbReference type="RefSeq" id="WP_319980813.1">
    <property type="nucleotide sequence ID" value="NZ_JAXAVU010000016.1"/>
</dbReference>
<evidence type="ECO:0000313" key="2">
    <source>
        <dbReference type="Proteomes" id="UP001285352"/>
    </source>
</evidence>
<proteinExistence type="predicted"/>